<dbReference type="InterPro" id="IPR028345">
    <property type="entry name" value="Antibiotic_NAT-like"/>
</dbReference>
<keyword evidence="5" id="KW-0046">Antibiotic resistance</keyword>
<evidence type="ECO:0000256" key="4">
    <source>
        <dbReference type="ARBA" id="ARBA00023315"/>
    </source>
</evidence>
<keyword evidence="4 5" id="KW-0012">Acyltransferase</keyword>
<protein>
    <recommendedName>
        <fullName evidence="2 5">Aminoglycoside N(3)-acetyltransferase</fullName>
        <ecNumber evidence="5">2.3.1.-</ecNumber>
    </recommendedName>
</protein>
<dbReference type="EMBL" id="CP010803">
    <property type="protein sequence ID" value="AJY46361.1"/>
    <property type="molecule type" value="Genomic_DNA"/>
</dbReference>
<dbReference type="Proteomes" id="UP000032611">
    <property type="component" value="Chromosome"/>
</dbReference>
<reference evidence="6 7" key="1">
    <citation type="journal article" date="2015" name="Genome Announc.">
        <title>Complete genome sequence of Martelella endophytica YC6887, which has antifungal activity associated with a halophyte.</title>
        <authorList>
            <person name="Khan A."/>
            <person name="Khan H."/>
            <person name="Chung E.J."/>
            <person name="Hossain M.T."/>
            <person name="Chung Y.R."/>
        </authorList>
    </citation>
    <scope>NUCLEOTIDE SEQUENCE [LARGE SCALE GENOMIC DNA]</scope>
    <source>
        <strain evidence="6">YC6887</strain>
    </source>
</reference>
<dbReference type="EC" id="2.3.1.-" evidence="5"/>
<accession>A0A0D5LQG9</accession>
<name>A0A0D5LQG9_MAREN</name>
<comment type="similarity">
    <text evidence="1 5">Belongs to the antibiotic N-acetyltransferase family.</text>
</comment>
<dbReference type="PANTHER" id="PTHR11104">
    <property type="entry name" value="AMINOGLYCOSIDE N3-ACETYLTRANSFERASE"/>
    <property type="match status" value="1"/>
</dbReference>
<gene>
    <name evidence="6" type="ORF">TM49_12855</name>
</gene>
<comment type="catalytic activity">
    <reaction evidence="5">
        <text>a 2-deoxystreptamine antibiotic + acetyl-CoA = an N(3)-acetyl-2-deoxystreptamine antibiotic + CoA + H(+)</text>
        <dbReference type="Rhea" id="RHEA:12665"/>
        <dbReference type="ChEBI" id="CHEBI:15378"/>
        <dbReference type="ChEBI" id="CHEBI:57287"/>
        <dbReference type="ChEBI" id="CHEBI:57288"/>
        <dbReference type="ChEBI" id="CHEBI:57921"/>
        <dbReference type="ChEBI" id="CHEBI:77452"/>
        <dbReference type="EC" id="2.3.1.81"/>
    </reaction>
</comment>
<dbReference type="HOGENOM" id="CLU_060091_0_0_5"/>
<dbReference type="GO" id="GO:0046677">
    <property type="term" value="P:response to antibiotic"/>
    <property type="evidence" value="ECO:0007669"/>
    <property type="project" value="UniProtKB-KW"/>
</dbReference>
<dbReference type="OrthoDB" id="7330654at2"/>
<evidence type="ECO:0000313" key="6">
    <source>
        <dbReference type="EMBL" id="AJY46361.1"/>
    </source>
</evidence>
<dbReference type="PATRIC" id="fig|1486262.3.peg.2658"/>
<organism evidence="6 7">
    <name type="scientific">Martelella endophytica</name>
    <dbReference type="NCBI Taxonomy" id="1486262"/>
    <lineage>
        <taxon>Bacteria</taxon>
        <taxon>Pseudomonadati</taxon>
        <taxon>Pseudomonadota</taxon>
        <taxon>Alphaproteobacteria</taxon>
        <taxon>Hyphomicrobiales</taxon>
        <taxon>Aurantimonadaceae</taxon>
        <taxon>Martelella</taxon>
    </lineage>
</organism>
<dbReference type="RefSeq" id="WP_045681780.1">
    <property type="nucleotide sequence ID" value="NZ_CP010803.1"/>
</dbReference>
<dbReference type="SUPFAM" id="SSF110710">
    <property type="entry name" value="TTHA0583/YokD-like"/>
    <property type="match status" value="1"/>
</dbReference>
<evidence type="ECO:0000256" key="1">
    <source>
        <dbReference type="ARBA" id="ARBA00006383"/>
    </source>
</evidence>
<dbReference type="PANTHER" id="PTHR11104:SF0">
    <property type="entry name" value="SPBETA PROPHAGE-DERIVED AMINOGLYCOSIDE N(3')-ACETYLTRANSFERASE-LIKE PROTEIN YOKD"/>
    <property type="match status" value="1"/>
</dbReference>
<dbReference type="GO" id="GO:0046353">
    <property type="term" value="F:aminoglycoside 3-N-acetyltransferase activity"/>
    <property type="evidence" value="ECO:0007669"/>
    <property type="project" value="UniProtKB-EC"/>
</dbReference>
<evidence type="ECO:0000256" key="5">
    <source>
        <dbReference type="RuleBase" id="RU365031"/>
    </source>
</evidence>
<keyword evidence="3 5" id="KW-0808">Transferase</keyword>
<evidence type="ECO:0000256" key="2">
    <source>
        <dbReference type="ARBA" id="ARBA00012882"/>
    </source>
</evidence>
<dbReference type="KEGG" id="mey:TM49_12855"/>
<dbReference type="AlphaFoldDB" id="A0A0D5LQG9"/>
<keyword evidence="7" id="KW-1185">Reference proteome</keyword>
<sequence>MAEGDLISAARRPATVSSLAAELAAADIAAGDTVIVHTSLKGVGWIAGGPQALIAAILSAIGTEGTLVMPSFSAHLTDPAFWAAPPVPADWVPVIEAEMPAFDPARTPTRDMGATAELFRTWPGVLRSNHPTNSFAAFGPKAADILGDQQLEHPMAAGSPLEKLYEFGATTLLLGIGFLRFTMLHLAEARAWPRCPREAQASPVMEEGKRVWKRYTVEHAGETGHFVPLGQSLVEDGIAREFAFGAGEGIAIPCREAVDRAVERWRKE</sequence>
<proteinExistence type="inferred from homology"/>
<dbReference type="Pfam" id="PF02522">
    <property type="entry name" value="Antibiotic_NAT"/>
    <property type="match status" value="1"/>
</dbReference>
<evidence type="ECO:0000256" key="3">
    <source>
        <dbReference type="ARBA" id="ARBA00022679"/>
    </source>
</evidence>
<dbReference type="InterPro" id="IPR003679">
    <property type="entry name" value="Amioglycoside_AcTrfase"/>
</dbReference>
<evidence type="ECO:0000313" key="7">
    <source>
        <dbReference type="Proteomes" id="UP000032611"/>
    </source>
</evidence>